<dbReference type="PANTHER" id="PTHR45790">
    <property type="entry name" value="SIROHEME SYNTHASE-RELATED"/>
    <property type="match status" value="1"/>
</dbReference>
<dbReference type="NCBIfam" id="TIGR01469">
    <property type="entry name" value="cobA_cysG_Cterm"/>
    <property type="match status" value="1"/>
</dbReference>
<dbReference type="PANTHER" id="PTHR45790:SF3">
    <property type="entry name" value="S-ADENOSYL-L-METHIONINE-DEPENDENT UROPORPHYRINOGEN III METHYLTRANSFERASE, CHLOROPLASTIC"/>
    <property type="match status" value="1"/>
</dbReference>
<dbReference type="InterPro" id="IPR035996">
    <property type="entry name" value="4pyrrol_Methylase_sf"/>
</dbReference>
<gene>
    <name evidence="11" type="primary">cobA</name>
    <name evidence="11" type="ORF">VXS06_18690</name>
</gene>
<evidence type="ECO:0000256" key="3">
    <source>
        <dbReference type="ARBA" id="ARBA00012162"/>
    </source>
</evidence>
<dbReference type="Proteomes" id="UP001306119">
    <property type="component" value="Unassembled WGS sequence"/>
</dbReference>
<dbReference type="NCBIfam" id="NF004790">
    <property type="entry name" value="PRK06136.1"/>
    <property type="match status" value="1"/>
</dbReference>
<dbReference type="InterPro" id="IPR014777">
    <property type="entry name" value="4pyrrole_Mease_sub1"/>
</dbReference>
<comment type="similarity">
    <text evidence="2 9">Belongs to the precorrin methyltransferase family.</text>
</comment>
<proteinExistence type="inferred from homology"/>
<dbReference type="Gene3D" id="3.40.1010.10">
    <property type="entry name" value="Cobalt-precorrin-4 Transmethylase, Domain 1"/>
    <property type="match status" value="1"/>
</dbReference>
<keyword evidence="7" id="KW-0627">Porphyrin biosynthesis</keyword>
<keyword evidence="6" id="KW-0949">S-adenosyl-L-methionine</keyword>
<dbReference type="SUPFAM" id="SSF53790">
    <property type="entry name" value="Tetrapyrrole methylase"/>
    <property type="match status" value="1"/>
</dbReference>
<evidence type="ECO:0000256" key="5">
    <source>
        <dbReference type="ARBA" id="ARBA00022679"/>
    </source>
</evidence>
<evidence type="ECO:0000256" key="4">
    <source>
        <dbReference type="ARBA" id="ARBA00022603"/>
    </source>
</evidence>
<evidence type="ECO:0000256" key="6">
    <source>
        <dbReference type="ARBA" id="ARBA00022691"/>
    </source>
</evidence>
<organism evidence="11 12">
    <name type="scientific">Photobacterium toruni</name>
    <dbReference type="NCBI Taxonomy" id="1935446"/>
    <lineage>
        <taxon>Bacteria</taxon>
        <taxon>Pseudomonadati</taxon>
        <taxon>Pseudomonadota</taxon>
        <taxon>Gammaproteobacteria</taxon>
        <taxon>Vibrionales</taxon>
        <taxon>Vibrionaceae</taxon>
        <taxon>Photobacterium</taxon>
    </lineage>
</organism>
<keyword evidence="4 9" id="KW-0489">Methyltransferase</keyword>
<keyword evidence="12" id="KW-1185">Reference proteome</keyword>
<dbReference type="PROSITE" id="PS00840">
    <property type="entry name" value="SUMT_2"/>
    <property type="match status" value="1"/>
</dbReference>
<evidence type="ECO:0000259" key="10">
    <source>
        <dbReference type="Pfam" id="PF00590"/>
    </source>
</evidence>
<keyword evidence="5 9" id="KW-0808">Transferase</keyword>
<dbReference type="InterPro" id="IPR000878">
    <property type="entry name" value="4pyrrol_Mease"/>
</dbReference>
<sequence>MQKTLQNTTITNSSNDNDTARVSLVGAGPGDPELLTVKALNCILAADIILYDFLVSQQIIDLFPKRSNAIAVGKRCNAQSTSQQTINELLLKYAKQGKKVCRLKGGDPFIFGRGGEEALFLEQYNIPYTIIPGITAAMGCCSYSGIPLTHRQVSRGFTVITAHSQKDTHQINWQALVELQHSLVFYMGLNRVEHIAALLIQHGMPSSTPIAIISQGTTPKQNQLITSLAQLPEQLAKQSLPSPALIVVGDVVSYHHQIHNTLLRDTKCYL</sequence>
<accession>A0ABU6LB66</accession>
<dbReference type="EMBL" id="JAYXUG010000028">
    <property type="protein sequence ID" value="MEC6833796.1"/>
    <property type="molecule type" value="Genomic_DNA"/>
</dbReference>
<dbReference type="InterPro" id="IPR050161">
    <property type="entry name" value="Siro_Cobalamin_biosynth"/>
</dbReference>
<dbReference type="PROSITE" id="PS00839">
    <property type="entry name" value="SUMT_1"/>
    <property type="match status" value="1"/>
</dbReference>
<dbReference type="InterPro" id="IPR006366">
    <property type="entry name" value="CobA/CysG_C"/>
</dbReference>
<evidence type="ECO:0000313" key="12">
    <source>
        <dbReference type="Proteomes" id="UP001306119"/>
    </source>
</evidence>
<comment type="pathway">
    <text evidence="1">Cofactor biosynthesis; adenosylcobalamin biosynthesis.</text>
</comment>
<dbReference type="GO" id="GO:0004851">
    <property type="term" value="F:uroporphyrin-III C-methyltransferase activity"/>
    <property type="evidence" value="ECO:0007669"/>
    <property type="project" value="UniProtKB-EC"/>
</dbReference>
<evidence type="ECO:0000256" key="9">
    <source>
        <dbReference type="RuleBase" id="RU003960"/>
    </source>
</evidence>
<comment type="caution">
    <text evidence="11">The sequence shown here is derived from an EMBL/GenBank/DDBJ whole genome shotgun (WGS) entry which is preliminary data.</text>
</comment>
<evidence type="ECO:0000256" key="1">
    <source>
        <dbReference type="ARBA" id="ARBA00004953"/>
    </source>
</evidence>
<dbReference type="Gene3D" id="3.30.950.10">
    <property type="entry name" value="Methyltransferase, Cobalt-precorrin-4 Transmethylase, Domain 2"/>
    <property type="match status" value="1"/>
</dbReference>
<dbReference type="CDD" id="cd11642">
    <property type="entry name" value="SUMT"/>
    <property type="match status" value="1"/>
</dbReference>
<evidence type="ECO:0000313" key="11">
    <source>
        <dbReference type="EMBL" id="MEC6833796.1"/>
    </source>
</evidence>
<evidence type="ECO:0000256" key="2">
    <source>
        <dbReference type="ARBA" id="ARBA00005879"/>
    </source>
</evidence>
<dbReference type="EC" id="2.1.1.107" evidence="3"/>
<dbReference type="InterPro" id="IPR014776">
    <property type="entry name" value="4pyrrole_Mease_sub2"/>
</dbReference>
<dbReference type="RefSeq" id="WP_327775650.1">
    <property type="nucleotide sequence ID" value="NZ_JAYXUG010000028.1"/>
</dbReference>
<comment type="pathway">
    <text evidence="8">Porphyrin-containing compound metabolism; siroheme biosynthesis; precorrin-2 from uroporphyrinogen III: step 1/1.</text>
</comment>
<evidence type="ECO:0000256" key="8">
    <source>
        <dbReference type="ARBA" id="ARBA00025705"/>
    </source>
</evidence>
<evidence type="ECO:0000256" key="7">
    <source>
        <dbReference type="ARBA" id="ARBA00023244"/>
    </source>
</evidence>
<protein>
    <recommendedName>
        <fullName evidence="3">uroporphyrinogen-III C-methyltransferase</fullName>
        <ecNumber evidence="3">2.1.1.107</ecNumber>
    </recommendedName>
</protein>
<dbReference type="Pfam" id="PF00590">
    <property type="entry name" value="TP_methylase"/>
    <property type="match status" value="1"/>
</dbReference>
<feature type="domain" description="Tetrapyrrole methylase" evidence="10">
    <location>
        <begin position="22"/>
        <end position="231"/>
    </location>
</feature>
<dbReference type="InterPro" id="IPR003043">
    <property type="entry name" value="Uropor_MeTrfase_CS"/>
</dbReference>
<name>A0ABU6LB66_9GAMM</name>
<dbReference type="GO" id="GO:0032259">
    <property type="term" value="P:methylation"/>
    <property type="evidence" value="ECO:0007669"/>
    <property type="project" value="UniProtKB-KW"/>
</dbReference>
<reference evidence="11 12" key="1">
    <citation type="submission" date="2024-01" db="EMBL/GenBank/DDBJ databases">
        <title>Active colonisers of the gastrointestinal tract of Atlantic salmon farmed in a warm water region.</title>
        <authorList>
            <person name="Bowman J.P."/>
        </authorList>
    </citation>
    <scope>NUCLEOTIDE SEQUENCE [LARGE SCALE GENOMIC DNA]</scope>
    <source>
        <strain evidence="11 12">S3MW1</strain>
    </source>
</reference>